<keyword evidence="4" id="KW-1185">Reference proteome</keyword>
<evidence type="ECO:0000256" key="1">
    <source>
        <dbReference type="SAM" id="MobiDB-lite"/>
    </source>
</evidence>
<keyword evidence="2" id="KW-0732">Signal</keyword>
<dbReference type="AlphaFoldDB" id="A0A0M0JNE1"/>
<evidence type="ECO:0000256" key="2">
    <source>
        <dbReference type="SAM" id="SignalP"/>
    </source>
</evidence>
<protein>
    <recommendedName>
        <fullName evidence="5">Saposin B-type domain-containing protein</fullName>
    </recommendedName>
</protein>
<comment type="caution">
    <text evidence="3">The sequence shown here is derived from an EMBL/GenBank/DDBJ whole genome shotgun (WGS) entry which is preliminary data.</text>
</comment>
<name>A0A0M0JNE1_9EUKA</name>
<feature type="compositionally biased region" description="Acidic residues" evidence="1">
    <location>
        <begin position="569"/>
        <end position="582"/>
    </location>
</feature>
<reference evidence="4" key="1">
    <citation type="journal article" date="2015" name="PLoS Genet.">
        <title>Genome Sequence and Transcriptome Analyses of Chrysochromulina tobin: Metabolic Tools for Enhanced Algal Fitness in the Prominent Order Prymnesiales (Haptophyceae).</title>
        <authorList>
            <person name="Hovde B.T."/>
            <person name="Deodato C.R."/>
            <person name="Hunsperger H.M."/>
            <person name="Ryken S.A."/>
            <person name="Yost W."/>
            <person name="Jha R.K."/>
            <person name="Patterson J."/>
            <person name="Monnat R.J. Jr."/>
            <person name="Barlow S.B."/>
            <person name="Starkenburg S.R."/>
            <person name="Cattolico R.A."/>
        </authorList>
    </citation>
    <scope>NUCLEOTIDE SEQUENCE</scope>
    <source>
        <strain evidence="4">CCMP291</strain>
    </source>
</reference>
<feature type="region of interest" description="Disordered" evidence="1">
    <location>
        <begin position="519"/>
        <end position="582"/>
    </location>
</feature>
<accession>A0A0M0JNE1</accession>
<dbReference type="EMBL" id="JWZX01002666">
    <property type="protein sequence ID" value="KOO27783.1"/>
    <property type="molecule type" value="Genomic_DNA"/>
</dbReference>
<feature type="signal peptide" evidence="2">
    <location>
        <begin position="1"/>
        <end position="17"/>
    </location>
</feature>
<gene>
    <name evidence="3" type="ORF">Ctob_014382</name>
</gene>
<evidence type="ECO:0008006" key="5">
    <source>
        <dbReference type="Google" id="ProtNLM"/>
    </source>
</evidence>
<organism evidence="3 4">
    <name type="scientific">Chrysochromulina tobinii</name>
    <dbReference type="NCBI Taxonomy" id="1460289"/>
    <lineage>
        <taxon>Eukaryota</taxon>
        <taxon>Haptista</taxon>
        <taxon>Haptophyta</taxon>
        <taxon>Prymnesiophyceae</taxon>
        <taxon>Prymnesiales</taxon>
        <taxon>Chrysochromulinaceae</taxon>
        <taxon>Chrysochromulina</taxon>
    </lineage>
</organism>
<evidence type="ECO:0000313" key="4">
    <source>
        <dbReference type="Proteomes" id="UP000037460"/>
    </source>
</evidence>
<feature type="region of interest" description="Disordered" evidence="1">
    <location>
        <begin position="314"/>
        <end position="338"/>
    </location>
</feature>
<proteinExistence type="predicted"/>
<feature type="compositionally biased region" description="Basic and acidic residues" evidence="1">
    <location>
        <begin position="519"/>
        <end position="568"/>
    </location>
</feature>
<sequence>MALAVLVALALARGALADRATCAACAQAVTYLSKAYNHTESELELSKEANDKKAQKIDKVQKAQTKRWLKQEYGVALRAAVEEEMEALCGRPSIASNRELKAACVSLIEQQDEELARVILDEKSDGFCASVVPGCEGVQANEAVAAYAVGMLPAYSEPEPRGEHAKKVRGVVTRLVGSTYAFGIHDSKAHVLVLVHNGSALAERQYQVSDARFTALVDEFYSLAAEAKSERYLECMQFDLSANKLPPNVPVPPDGFGLVLHLLGAREEPKAMPDRGGDSLAMAEPATVRTLLLQFLLMNLPPKDGSAFGQLIKQREGRSRQRDQAREKAGDANPTDERRQAEECDLCALLVGQLGHSLLATQDALELSKEANDKKALRIDKVQKAQTKRWLKQEYRVALAAALEQRIEDVCETKVATLLKPVATLLKPSGHAAVKTCNGRGQRRCRALVEEHAEPLMRSVLDERGLAECTKLLPRCDEARLDALVARAEALAARREETQSLTYEEKLLRQERKDLEERRLEERRRREQAAIERAKEVAEARERAGSAQARKAEMKRKMDEWKAAHPEAADDDDDEEEAKDEV</sequence>
<evidence type="ECO:0000313" key="3">
    <source>
        <dbReference type="EMBL" id="KOO27783.1"/>
    </source>
</evidence>
<feature type="chain" id="PRO_5005602073" description="Saposin B-type domain-containing protein" evidence="2">
    <location>
        <begin position="18"/>
        <end position="582"/>
    </location>
</feature>
<dbReference type="Proteomes" id="UP000037460">
    <property type="component" value="Unassembled WGS sequence"/>
</dbReference>